<dbReference type="Gene3D" id="1.10.10.10">
    <property type="entry name" value="Winged helix-like DNA-binding domain superfamily/Winged helix DNA-binding domain"/>
    <property type="match status" value="1"/>
</dbReference>
<dbReference type="SUPFAM" id="SSF46689">
    <property type="entry name" value="Homeodomain-like"/>
    <property type="match status" value="1"/>
</dbReference>
<evidence type="ECO:0000256" key="1">
    <source>
        <dbReference type="SAM" id="MobiDB-lite"/>
    </source>
</evidence>
<dbReference type="InterPro" id="IPR024967">
    <property type="entry name" value="DNA-bd_IS481-type"/>
</dbReference>
<dbReference type="InterPro" id="IPR036397">
    <property type="entry name" value="RNaseH_sf"/>
</dbReference>
<dbReference type="InterPro" id="IPR047656">
    <property type="entry name" value="IS481-like_transpos"/>
</dbReference>
<dbReference type="Proteomes" id="UP000191686">
    <property type="component" value="Unassembled WGS sequence"/>
</dbReference>
<dbReference type="AlphaFoldDB" id="A0ABD4UFX7"/>
<dbReference type="Gene3D" id="3.30.420.10">
    <property type="entry name" value="Ribonuclease H-like superfamily/Ribonuclease H"/>
    <property type="match status" value="1"/>
</dbReference>
<evidence type="ECO:0000313" key="4">
    <source>
        <dbReference type="Proteomes" id="UP000191686"/>
    </source>
</evidence>
<dbReference type="InterPro" id="IPR001584">
    <property type="entry name" value="Integrase_cat-core"/>
</dbReference>
<dbReference type="InterPro" id="IPR009057">
    <property type="entry name" value="Homeodomain-like_sf"/>
</dbReference>
<organism evidence="3 4">
    <name type="scientific">Burkholderia cenocepacia</name>
    <dbReference type="NCBI Taxonomy" id="95486"/>
    <lineage>
        <taxon>Bacteria</taxon>
        <taxon>Pseudomonadati</taxon>
        <taxon>Pseudomonadota</taxon>
        <taxon>Betaproteobacteria</taxon>
        <taxon>Burkholderiales</taxon>
        <taxon>Burkholderiaceae</taxon>
        <taxon>Burkholderia</taxon>
        <taxon>Burkholderia cepacia complex</taxon>
    </lineage>
</organism>
<dbReference type="Gene3D" id="1.10.260.40">
    <property type="entry name" value="lambda repressor-like DNA-binding domains"/>
    <property type="match status" value="1"/>
</dbReference>
<evidence type="ECO:0000259" key="2">
    <source>
        <dbReference type="PROSITE" id="PS50994"/>
    </source>
</evidence>
<reference evidence="3 4" key="1">
    <citation type="journal article" date="2017" name="Front. Microbiol.">
        <title>Genomics reveals a unique clone of Burkholderia cenocepacia harbouring an actively excising novel genomic island.</title>
        <authorList>
            <person name="Patil P."/>
            <person name="Mali S."/>
            <person name="Midha S."/>
            <person name="Gautam V."/>
            <person name="Dash L."/>
            <person name="Kumar S."/>
            <person name="Shastri J."/>
            <person name="Singhal L."/>
            <person name="Patil P.B."/>
        </authorList>
    </citation>
    <scope>NUCLEOTIDE SEQUENCE [LARGE SCALE GENOMIC DNA]</scope>
    <source>
        <strain evidence="3 4">BC-19</strain>
    </source>
</reference>
<sequence length="337" mass="37611">MNTHKNARLTFARRLEMVQEIIESGSSVSQAAADHGVTAPTVRKWLGRYLAGGAVALADASSRPARSPRAIAPATALLIVELRQQRLLQRQIARQVGVSASTVSRVLVRAGLSRLSDLQPREPVQRYEHKAPGDLLHIDIKKLGRIARPGHRVTGNRRDTVDGVGWEYLFVAVDDHARIAYTAMHPDETKRSAVQFLRDAVAWYAGLGVRVHRLLTDNGSAFRSHEFARACQELGIRHKFTRAYRPQTNGKAERFIQSALREWAYAWTYQSSAHRIEALASWQHHYNWHRAHSAIGGVAPMARLPASRNNLLTLHTHTRPTGSNLDRRTATCCGSGR</sequence>
<dbReference type="PANTHER" id="PTHR35004">
    <property type="entry name" value="TRANSPOSASE RV3428C-RELATED"/>
    <property type="match status" value="1"/>
</dbReference>
<dbReference type="PANTHER" id="PTHR35004:SF6">
    <property type="entry name" value="TRANSPOSASE"/>
    <property type="match status" value="1"/>
</dbReference>
<comment type="caution">
    <text evidence="3">The sequence shown here is derived from an EMBL/GenBank/DDBJ whole genome shotgun (WGS) entry which is preliminary data.</text>
</comment>
<evidence type="ECO:0000313" key="3">
    <source>
        <dbReference type="EMBL" id="MCW3713114.1"/>
    </source>
</evidence>
<dbReference type="InterPro" id="IPR036388">
    <property type="entry name" value="WH-like_DNA-bd_sf"/>
</dbReference>
<name>A0ABD4UFX7_9BURK</name>
<gene>
    <name evidence="3" type="ORF">UE95_017640</name>
</gene>
<dbReference type="Pfam" id="PF13011">
    <property type="entry name" value="LZ_Tnp_IS481"/>
    <property type="match status" value="1"/>
</dbReference>
<dbReference type="NCBIfam" id="NF033577">
    <property type="entry name" value="transpos_IS481"/>
    <property type="match status" value="1"/>
</dbReference>
<proteinExistence type="predicted"/>
<dbReference type="SUPFAM" id="SSF53098">
    <property type="entry name" value="Ribonuclease H-like"/>
    <property type="match status" value="1"/>
</dbReference>
<dbReference type="RefSeq" id="WP_080324453.1">
    <property type="nucleotide sequence ID" value="NZ_CAJPCX010000033.1"/>
</dbReference>
<feature type="domain" description="Integrase catalytic" evidence="2">
    <location>
        <begin position="128"/>
        <end position="308"/>
    </location>
</feature>
<reference evidence="3 4" key="2">
    <citation type="journal article" date="2017" name="Front. Microbiol.">
        <title>Genomics Reveals a Unique Clone of Burkholderia cenocepacia Harboring an Actively Excising Novel Genomic Island.</title>
        <authorList>
            <person name="Patil P.P."/>
            <person name="Mali S."/>
            <person name="Midha S."/>
            <person name="Gautam V."/>
            <person name="Dash L."/>
            <person name="Kumar S."/>
            <person name="Shastri J."/>
            <person name="Singhal L."/>
            <person name="Patil P.B."/>
        </authorList>
    </citation>
    <scope>NUCLEOTIDE SEQUENCE [LARGE SCALE GENOMIC DNA]</scope>
    <source>
        <strain evidence="3 4">BC-19</strain>
    </source>
</reference>
<feature type="region of interest" description="Disordered" evidence="1">
    <location>
        <begin position="317"/>
        <end position="337"/>
    </location>
</feature>
<protein>
    <submittedName>
        <fullName evidence="3">IS481 family transposase</fullName>
    </submittedName>
</protein>
<dbReference type="Pfam" id="PF00665">
    <property type="entry name" value="rve"/>
    <property type="match status" value="1"/>
</dbReference>
<dbReference type="PROSITE" id="PS50994">
    <property type="entry name" value="INTEGRASE"/>
    <property type="match status" value="1"/>
</dbReference>
<dbReference type="EMBL" id="JYMX02000013">
    <property type="protein sequence ID" value="MCW3713114.1"/>
    <property type="molecule type" value="Genomic_DNA"/>
</dbReference>
<accession>A0ABD4UFX7</accession>
<dbReference type="InterPro" id="IPR012337">
    <property type="entry name" value="RNaseH-like_sf"/>
</dbReference>
<dbReference type="InterPro" id="IPR010982">
    <property type="entry name" value="Lambda_DNA-bd_dom_sf"/>
</dbReference>